<evidence type="ECO:0000259" key="2">
    <source>
        <dbReference type="Pfam" id="PF13472"/>
    </source>
</evidence>
<keyword evidence="4" id="KW-1185">Reference proteome</keyword>
<dbReference type="AlphaFoldDB" id="A0A2V0PHP9"/>
<feature type="signal peptide" evidence="1">
    <location>
        <begin position="1"/>
        <end position="23"/>
    </location>
</feature>
<keyword evidence="1" id="KW-0732">Signal</keyword>
<proteinExistence type="predicted"/>
<dbReference type="Proteomes" id="UP000247498">
    <property type="component" value="Unassembled WGS sequence"/>
</dbReference>
<dbReference type="InParanoid" id="A0A2V0PHP9"/>
<dbReference type="CDD" id="cd00229">
    <property type="entry name" value="SGNH_hydrolase"/>
    <property type="match status" value="1"/>
</dbReference>
<dbReference type="InterPro" id="IPR051532">
    <property type="entry name" value="Ester_Hydrolysis_Enzymes"/>
</dbReference>
<dbReference type="InterPro" id="IPR036514">
    <property type="entry name" value="SGNH_hydro_sf"/>
</dbReference>
<reference evidence="3 4" key="1">
    <citation type="journal article" date="2018" name="Sci. Rep.">
        <title>Raphidocelis subcapitata (=Pseudokirchneriella subcapitata) provides an insight into genome evolution and environmental adaptations in the Sphaeropleales.</title>
        <authorList>
            <person name="Suzuki S."/>
            <person name="Yamaguchi H."/>
            <person name="Nakajima N."/>
            <person name="Kawachi M."/>
        </authorList>
    </citation>
    <scope>NUCLEOTIDE SEQUENCE [LARGE SCALE GENOMIC DNA]</scope>
    <source>
        <strain evidence="3 4">NIES-35</strain>
    </source>
</reference>
<accession>A0A2V0PHP9</accession>
<dbReference type="PANTHER" id="PTHR30383:SF5">
    <property type="entry name" value="SGNH HYDROLASE-TYPE ESTERASE DOMAIN-CONTAINING PROTEIN"/>
    <property type="match status" value="1"/>
</dbReference>
<feature type="chain" id="PRO_5016102441" evidence="1">
    <location>
        <begin position="24"/>
        <end position="246"/>
    </location>
</feature>
<protein>
    <submittedName>
        <fullName evidence="3">GDSL-like lipase acylhydrolase</fullName>
    </submittedName>
</protein>
<feature type="domain" description="SGNH hydrolase-type esterase" evidence="2">
    <location>
        <begin position="43"/>
        <end position="229"/>
    </location>
</feature>
<gene>
    <name evidence="3" type="ORF">Rsub_11753</name>
</gene>
<name>A0A2V0PHP9_9CHLO</name>
<evidence type="ECO:0000256" key="1">
    <source>
        <dbReference type="SAM" id="SignalP"/>
    </source>
</evidence>
<dbReference type="SUPFAM" id="SSF52266">
    <property type="entry name" value="SGNH hydrolase"/>
    <property type="match status" value="1"/>
</dbReference>
<evidence type="ECO:0000313" key="4">
    <source>
        <dbReference type="Proteomes" id="UP000247498"/>
    </source>
</evidence>
<keyword evidence="3" id="KW-0378">Hydrolase</keyword>
<dbReference type="Pfam" id="PF13472">
    <property type="entry name" value="Lipase_GDSL_2"/>
    <property type="match status" value="1"/>
</dbReference>
<dbReference type="InterPro" id="IPR013830">
    <property type="entry name" value="SGNH_hydro"/>
</dbReference>
<dbReference type="EMBL" id="BDRX01000154">
    <property type="protein sequence ID" value="GBF99341.1"/>
    <property type="molecule type" value="Genomic_DNA"/>
</dbReference>
<organism evidence="3 4">
    <name type="scientific">Raphidocelis subcapitata</name>
    <dbReference type="NCBI Taxonomy" id="307507"/>
    <lineage>
        <taxon>Eukaryota</taxon>
        <taxon>Viridiplantae</taxon>
        <taxon>Chlorophyta</taxon>
        <taxon>core chlorophytes</taxon>
        <taxon>Chlorophyceae</taxon>
        <taxon>CS clade</taxon>
        <taxon>Sphaeropleales</taxon>
        <taxon>Selenastraceae</taxon>
        <taxon>Raphidocelis</taxon>
    </lineage>
</organism>
<sequence length="246" mass="27081">MAGRQRALAALLALACAAALASAAQQPLGMRDVERCKQLRILAFGDSLTEGWIDSTEQKHPYTWNLEWRLRERLKPKGISVQITNGGVGSAGVLDRLNDAWYGRLREARDAGRPYQYAVFLAGINDILLQRRNAGDIIARMKEMWAAAAREGTTVVVIPTLPTTIAQGEATRRDLVGRIRGAVSEAQRGGDSSLQLLDLEGAFDWSKMPADQRSRILDDGLHLTDYGYQQYLSGLIYDGLVKILGI</sequence>
<dbReference type="GO" id="GO:0004622">
    <property type="term" value="F:phosphatidylcholine lysophospholipase activity"/>
    <property type="evidence" value="ECO:0007669"/>
    <property type="project" value="TreeGrafter"/>
</dbReference>
<dbReference type="OrthoDB" id="525267at2759"/>
<evidence type="ECO:0000313" key="3">
    <source>
        <dbReference type="EMBL" id="GBF99341.1"/>
    </source>
</evidence>
<comment type="caution">
    <text evidence="3">The sequence shown here is derived from an EMBL/GenBank/DDBJ whole genome shotgun (WGS) entry which is preliminary data.</text>
</comment>
<dbReference type="Gene3D" id="3.40.50.1110">
    <property type="entry name" value="SGNH hydrolase"/>
    <property type="match status" value="1"/>
</dbReference>
<dbReference type="PANTHER" id="PTHR30383">
    <property type="entry name" value="THIOESTERASE 1/PROTEASE 1/LYSOPHOSPHOLIPASE L1"/>
    <property type="match status" value="1"/>
</dbReference>